<accession>A0A0F9XJ36</accession>
<name>A0A0F9XJ36_TRIHA</name>
<evidence type="ECO:0000256" key="1">
    <source>
        <dbReference type="ARBA" id="ARBA00004141"/>
    </source>
</evidence>
<comment type="subcellular location">
    <subcellularLocation>
        <location evidence="1">Membrane</location>
        <topology evidence="1">Multi-pass membrane protein</topology>
    </subcellularLocation>
</comment>
<feature type="transmembrane region" description="Helical" evidence="5">
    <location>
        <begin position="206"/>
        <end position="225"/>
    </location>
</feature>
<evidence type="ECO:0000256" key="4">
    <source>
        <dbReference type="ARBA" id="ARBA00023136"/>
    </source>
</evidence>
<feature type="transmembrane region" description="Helical" evidence="5">
    <location>
        <begin position="168"/>
        <end position="194"/>
    </location>
</feature>
<dbReference type="GO" id="GO:0005886">
    <property type="term" value="C:plasma membrane"/>
    <property type="evidence" value="ECO:0007669"/>
    <property type="project" value="TreeGrafter"/>
</dbReference>
<dbReference type="Pfam" id="PF07690">
    <property type="entry name" value="MFS_1"/>
    <property type="match status" value="1"/>
</dbReference>
<dbReference type="PANTHER" id="PTHR23502">
    <property type="entry name" value="MAJOR FACILITATOR SUPERFAMILY"/>
    <property type="match status" value="1"/>
</dbReference>
<proteinExistence type="predicted"/>
<gene>
    <name evidence="6" type="ORF">THAR02_02987</name>
</gene>
<dbReference type="OMA" id="PYRSINW"/>
<comment type="caution">
    <text evidence="6">The sequence shown here is derived from an EMBL/GenBank/DDBJ whole genome shotgun (WGS) entry which is preliminary data.</text>
</comment>
<evidence type="ECO:0000256" key="5">
    <source>
        <dbReference type="SAM" id="Phobius"/>
    </source>
</evidence>
<evidence type="ECO:0000313" key="6">
    <source>
        <dbReference type="EMBL" id="KKP04886.1"/>
    </source>
</evidence>
<dbReference type="SUPFAM" id="SSF103473">
    <property type="entry name" value="MFS general substrate transporter"/>
    <property type="match status" value="1"/>
</dbReference>
<organism evidence="6 7">
    <name type="scientific">Trichoderma harzianum</name>
    <name type="common">Hypocrea lixii</name>
    <dbReference type="NCBI Taxonomy" id="5544"/>
    <lineage>
        <taxon>Eukaryota</taxon>
        <taxon>Fungi</taxon>
        <taxon>Dikarya</taxon>
        <taxon>Ascomycota</taxon>
        <taxon>Pezizomycotina</taxon>
        <taxon>Sordariomycetes</taxon>
        <taxon>Hypocreomycetidae</taxon>
        <taxon>Hypocreales</taxon>
        <taxon>Hypocreaceae</taxon>
        <taxon>Trichoderma</taxon>
    </lineage>
</organism>
<keyword evidence="3 5" id="KW-1133">Transmembrane helix</keyword>
<dbReference type="InterPro" id="IPR036259">
    <property type="entry name" value="MFS_trans_sf"/>
</dbReference>
<feature type="transmembrane region" description="Helical" evidence="5">
    <location>
        <begin position="339"/>
        <end position="361"/>
    </location>
</feature>
<feature type="transmembrane region" description="Helical" evidence="5">
    <location>
        <begin position="273"/>
        <end position="298"/>
    </location>
</feature>
<dbReference type="Proteomes" id="UP000034112">
    <property type="component" value="Unassembled WGS sequence"/>
</dbReference>
<evidence type="ECO:0000256" key="2">
    <source>
        <dbReference type="ARBA" id="ARBA00022692"/>
    </source>
</evidence>
<dbReference type="GO" id="GO:0022857">
    <property type="term" value="F:transmembrane transporter activity"/>
    <property type="evidence" value="ECO:0007669"/>
    <property type="project" value="InterPro"/>
</dbReference>
<keyword evidence="4 5" id="KW-0472">Membrane</keyword>
<dbReference type="Gene3D" id="1.20.1250.20">
    <property type="entry name" value="MFS general substrate transporter like domains"/>
    <property type="match status" value="1"/>
</dbReference>
<dbReference type="EMBL" id="JOKZ01000064">
    <property type="protein sequence ID" value="KKP04886.1"/>
    <property type="molecule type" value="Genomic_DNA"/>
</dbReference>
<dbReference type="OrthoDB" id="9986881at2759"/>
<keyword evidence="2 5" id="KW-0812">Transmembrane</keyword>
<reference evidence="7" key="1">
    <citation type="journal article" date="2015" name="Genome Announc.">
        <title>Draft whole-genome sequence of the biocontrol agent Trichoderma harzianum T6776.</title>
        <authorList>
            <person name="Baroncelli R."/>
            <person name="Piaggeschi G."/>
            <person name="Fiorini L."/>
            <person name="Bertolini E."/>
            <person name="Zapparata A."/>
            <person name="Pe M.E."/>
            <person name="Sarrocco S."/>
            <person name="Vannacci G."/>
        </authorList>
    </citation>
    <scope>NUCLEOTIDE SEQUENCE [LARGE SCALE GENOMIC DNA]</scope>
    <source>
        <strain evidence="7">T6776</strain>
    </source>
</reference>
<protein>
    <recommendedName>
        <fullName evidence="8">Major facilitator superfamily (MFS) profile domain-containing protein</fullName>
    </recommendedName>
</protein>
<dbReference type="AlphaFoldDB" id="A0A0F9XJ36"/>
<evidence type="ECO:0008006" key="8">
    <source>
        <dbReference type="Google" id="ProtNLM"/>
    </source>
</evidence>
<feature type="transmembrane region" description="Helical" evidence="5">
    <location>
        <begin position="246"/>
        <end position="267"/>
    </location>
</feature>
<feature type="transmembrane region" description="Helical" evidence="5">
    <location>
        <begin position="40"/>
        <end position="63"/>
    </location>
</feature>
<feature type="transmembrane region" description="Helical" evidence="5">
    <location>
        <begin position="305"/>
        <end position="327"/>
    </location>
</feature>
<sequence length="379" mass="41961">MTQKPELAKDSQVEENASLVRFSGPEDPDMPLNWPLNKKIITTAMYGFTTMGATLATAMHGVISDIWTPQQRGIALVFYSFCTASGPVLGPVVGAALHDKWRWTEYSNGRKALLHVDARDEHVRHAVIRRDTKNWALHAQHEEWPVNLHGIAVKYLIRPFQLLGNLTCFLMAFYGSFVFELSYLCLAAIPVSFGDHRGWPRVSAELPFLALMLGIVIGGLANIFNSRGYVKRMEANNGKPVPEARLVTTLPGSVLLCAGIFLFGWTAASPVHWIVPCLALVLLGFGFLVIFQGCVNYLMDIFPKYAASAISITTFMRSIFAAASALFGNPMLEAMGVSWGISIFGFISAVMIPVPFLFYFYGARIRQRSMSSGLFDSQY</sequence>
<dbReference type="PANTHER" id="PTHR23502:SF59">
    <property type="entry name" value="MULTIDRUG TRANSPORTER, PUTATIVE (AFU_ORTHOLOGUE AFUA_1G10370)-RELATED"/>
    <property type="match status" value="1"/>
</dbReference>
<feature type="transmembrane region" description="Helical" evidence="5">
    <location>
        <begin position="75"/>
        <end position="97"/>
    </location>
</feature>
<evidence type="ECO:0000256" key="3">
    <source>
        <dbReference type="ARBA" id="ARBA00022989"/>
    </source>
</evidence>
<dbReference type="InterPro" id="IPR011701">
    <property type="entry name" value="MFS"/>
</dbReference>
<evidence type="ECO:0000313" key="7">
    <source>
        <dbReference type="Proteomes" id="UP000034112"/>
    </source>
</evidence>